<proteinExistence type="predicted"/>
<dbReference type="EMBL" id="JAWRVE010000075">
    <property type="protein sequence ID" value="KAL1862997.1"/>
    <property type="molecule type" value="Genomic_DNA"/>
</dbReference>
<sequence>MPLSYAPGQQQPGVSSYGLDTEDTFRGDPTNVTSIPEPTGKARYSKPLETKQTNRGSPYLSTRTILGSKATVRAIRTTSEDDNGARDSSKYSDRFIPRSNPDSSGVPRRLQNAPRQSDT</sequence>
<keyword evidence="3" id="KW-1185">Reference proteome</keyword>
<feature type="compositionally biased region" description="Polar residues" evidence="1">
    <location>
        <begin position="50"/>
        <end position="65"/>
    </location>
</feature>
<feature type="region of interest" description="Disordered" evidence="1">
    <location>
        <begin position="1"/>
        <end position="119"/>
    </location>
</feature>
<feature type="compositionally biased region" description="Basic and acidic residues" evidence="1">
    <location>
        <begin position="83"/>
        <end position="96"/>
    </location>
</feature>
<evidence type="ECO:0000256" key="1">
    <source>
        <dbReference type="SAM" id="MobiDB-lite"/>
    </source>
</evidence>
<reference evidence="2 3" key="1">
    <citation type="journal article" date="2024" name="IMA Fungus">
        <title>IMA Genome - F19 : A genome assembly and annotation guide to empower mycologists, including annotated draft genome sequences of Ceratocystis pirilliformis, Diaporthe australafricana, Fusarium ophioides, Paecilomyces lecythidis, and Sporothrix stenoceras.</title>
        <authorList>
            <person name="Aylward J."/>
            <person name="Wilson A.M."/>
            <person name="Visagie C.M."/>
            <person name="Spraker J."/>
            <person name="Barnes I."/>
            <person name="Buitendag C."/>
            <person name="Ceriani C."/>
            <person name="Del Mar Angel L."/>
            <person name="du Plessis D."/>
            <person name="Fuchs T."/>
            <person name="Gasser K."/>
            <person name="Kramer D."/>
            <person name="Li W."/>
            <person name="Munsamy K."/>
            <person name="Piso A."/>
            <person name="Price J.L."/>
            <person name="Sonnekus B."/>
            <person name="Thomas C."/>
            <person name="van der Nest A."/>
            <person name="van Dijk A."/>
            <person name="van Heerden A."/>
            <person name="van Vuuren N."/>
            <person name="Yilmaz N."/>
            <person name="Duong T.A."/>
            <person name="van der Merwe N.A."/>
            <person name="Wingfield M.J."/>
            <person name="Wingfield B.D."/>
        </authorList>
    </citation>
    <scope>NUCLEOTIDE SEQUENCE [LARGE SCALE GENOMIC DNA]</scope>
    <source>
        <strain evidence="2 3">CMW 18300</strain>
    </source>
</reference>
<accession>A0ABR3WJ61</accession>
<evidence type="ECO:0000313" key="2">
    <source>
        <dbReference type="EMBL" id="KAL1862997.1"/>
    </source>
</evidence>
<gene>
    <name evidence="2" type="ORF">Daus18300_008153</name>
</gene>
<organism evidence="2 3">
    <name type="scientific">Diaporthe australafricana</name>
    <dbReference type="NCBI Taxonomy" id="127596"/>
    <lineage>
        <taxon>Eukaryota</taxon>
        <taxon>Fungi</taxon>
        <taxon>Dikarya</taxon>
        <taxon>Ascomycota</taxon>
        <taxon>Pezizomycotina</taxon>
        <taxon>Sordariomycetes</taxon>
        <taxon>Sordariomycetidae</taxon>
        <taxon>Diaporthales</taxon>
        <taxon>Diaporthaceae</taxon>
        <taxon>Diaporthe</taxon>
    </lineage>
</organism>
<protein>
    <submittedName>
        <fullName evidence="2">Uncharacterized protein</fullName>
    </submittedName>
</protein>
<evidence type="ECO:0000313" key="3">
    <source>
        <dbReference type="Proteomes" id="UP001583177"/>
    </source>
</evidence>
<comment type="caution">
    <text evidence="2">The sequence shown here is derived from an EMBL/GenBank/DDBJ whole genome shotgun (WGS) entry which is preliminary data.</text>
</comment>
<name>A0ABR3WJ61_9PEZI</name>
<dbReference type="Proteomes" id="UP001583177">
    <property type="component" value="Unassembled WGS sequence"/>
</dbReference>